<dbReference type="Proteomes" id="UP001063166">
    <property type="component" value="Unassembled WGS sequence"/>
</dbReference>
<dbReference type="PANTHER" id="PTHR13622:SF8">
    <property type="entry name" value="THIAMIN PYROPHOSPHOKINASE 1"/>
    <property type="match status" value="1"/>
</dbReference>
<dbReference type="EMBL" id="BRPK01000010">
    <property type="protein sequence ID" value="GLB41827.1"/>
    <property type="molecule type" value="Genomic_DNA"/>
</dbReference>
<protein>
    <recommendedName>
        <fullName evidence="1">Nudix hydrolase domain-containing protein</fullName>
    </recommendedName>
</protein>
<feature type="domain" description="Nudix hydrolase" evidence="1">
    <location>
        <begin position="230"/>
        <end position="380"/>
    </location>
</feature>
<dbReference type="InterPro" id="IPR015797">
    <property type="entry name" value="NUDIX_hydrolase-like_dom_sf"/>
</dbReference>
<dbReference type="FunFam" id="3.90.79.10:FF:000019">
    <property type="entry name" value="Thiamin pyrophosphokinase, putative"/>
    <property type="match status" value="1"/>
</dbReference>
<dbReference type="Pfam" id="PF00293">
    <property type="entry name" value="NUDIX"/>
    <property type="match status" value="1"/>
</dbReference>
<dbReference type="PROSITE" id="PS51462">
    <property type="entry name" value="NUDIX"/>
    <property type="match status" value="1"/>
</dbReference>
<organism evidence="2 3">
    <name type="scientific">Lyophyllum shimeji</name>
    <name type="common">Hon-shimeji</name>
    <name type="synonym">Tricholoma shimeji</name>
    <dbReference type="NCBI Taxonomy" id="47721"/>
    <lineage>
        <taxon>Eukaryota</taxon>
        <taxon>Fungi</taxon>
        <taxon>Dikarya</taxon>
        <taxon>Basidiomycota</taxon>
        <taxon>Agaricomycotina</taxon>
        <taxon>Agaricomycetes</taxon>
        <taxon>Agaricomycetidae</taxon>
        <taxon>Agaricales</taxon>
        <taxon>Tricholomatineae</taxon>
        <taxon>Lyophyllaceae</taxon>
        <taxon>Lyophyllum</taxon>
    </lineage>
</organism>
<dbReference type="SUPFAM" id="SSF55811">
    <property type="entry name" value="Nudix"/>
    <property type="match status" value="1"/>
</dbReference>
<gene>
    <name evidence="2" type="ORF">LshimejAT787_1004270</name>
</gene>
<dbReference type="Pfam" id="PF15916">
    <property type="entry name" value="DUF4743"/>
    <property type="match status" value="1"/>
</dbReference>
<name>A0A9P3PS89_LYOSH</name>
<accession>A0A9P3PS89</accession>
<reference evidence="2" key="1">
    <citation type="submission" date="2022-07" db="EMBL/GenBank/DDBJ databases">
        <title>The genome of Lyophyllum shimeji provides insight into the initial evolution of ectomycorrhizal fungal genome.</title>
        <authorList>
            <person name="Kobayashi Y."/>
            <person name="Shibata T."/>
            <person name="Hirakawa H."/>
            <person name="Shigenobu S."/>
            <person name="Nishiyama T."/>
            <person name="Yamada A."/>
            <person name="Hasebe M."/>
            <person name="Kawaguchi M."/>
        </authorList>
    </citation>
    <scope>NUCLEOTIDE SEQUENCE</scope>
    <source>
        <strain evidence="2">AT787</strain>
    </source>
</reference>
<sequence length="416" mass="46468">MLRLQVLPRACLASTNSRAHVWLSALRTQRSSYHAERRPIPLKLPAGHSTLLPLVLSCSNLVLQEVPGTIIPRYIVGSRTEDGSVHSEETVVPFLLSNPGTSPNASPEERRPVGFLRKEVTEAIVSDHTTSLFSELASPWDVQYSASSRQTGTLPESISFAPWVNMEGETSRTKHIQGLVKRWRSQGMFADILRGWSDEAYPIFHHAPRLHEPKVDPVAFTIERAALPLFGFANFGCLLNAFYISPDTGKTRMWIPRRSMTKRTWPGKLDVTVGGGMGVGDTAEDTIVRECVEEASLDANYVRENVRPVGVLPFPNRSPAHWLLPGMYYLFDLPLPPDGTIAPRTNAADGEVESFELMDADTVLHHLVEGRFKASSALAIVDFLIRHGLVTDRTDSRYTNLCRLLKREFILPVPWR</sequence>
<comment type="caution">
    <text evidence="2">The sequence shown here is derived from an EMBL/GenBank/DDBJ whole genome shotgun (WGS) entry which is preliminary data.</text>
</comment>
<dbReference type="Gene3D" id="3.90.79.10">
    <property type="entry name" value="Nucleoside Triphosphate Pyrophosphohydrolase"/>
    <property type="match status" value="1"/>
</dbReference>
<proteinExistence type="predicted"/>
<keyword evidence="3" id="KW-1185">Reference proteome</keyword>
<dbReference type="OrthoDB" id="10261522at2759"/>
<evidence type="ECO:0000259" key="1">
    <source>
        <dbReference type="PROSITE" id="PS51462"/>
    </source>
</evidence>
<dbReference type="PANTHER" id="PTHR13622">
    <property type="entry name" value="THIAMIN PYROPHOSPHOKINASE"/>
    <property type="match status" value="1"/>
</dbReference>
<evidence type="ECO:0000313" key="2">
    <source>
        <dbReference type="EMBL" id="GLB41827.1"/>
    </source>
</evidence>
<dbReference type="InterPro" id="IPR031804">
    <property type="entry name" value="DUF4743"/>
</dbReference>
<dbReference type="GO" id="GO:0044715">
    <property type="term" value="F:8-oxo-dGDP phosphatase activity"/>
    <property type="evidence" value="ECO:0007669"/>
    <property type="project" value="UniProtKB-ARBA"/>
</dbReference>
<dbReference type="AlphaFoldDB" id="A0A9P3PS89"/>
<dbReference type="CDD" id="cd03676">
    <property type="entry name" value="NUDIX_Tnr3_like"/>
    <property type="match status" value="1"/>
</dbReference>
<dbReference type="InterPro" id="IPR000086">
    <property type="entry name" value="NUDIX_hydrolase_dom"/>
</dbReference>
<evidence type="ECO:0000313" key="3">
    <source>
        <dbReference type="Proteomes" id="UP001063166"/>
    </source>
</evidence>